<feature type="compositionally biased region" description="Basic and acidic residues" evidence="1">
    <location>
        <begin position="425"/>
        <end position="434"/>
    </location>
</feature>
<keyword evidence="3" id="KW-1185">Reference proteome</keyword>
<reference evidence="2" key="1">
    <citation type="submission" date="2020-11" db="EMBL/GenBank/DDBJ databases">
        <authorList>
            <consortium name="DOE Joint Genome Institute"/>
            <person name="Ahrendt S."/>
            <person name="Riley R."/>
            <person name="Andreopoulos W."/>
            <person name="Labutti K."/>
            <person name="Pangilinan J."/>
            <person name="Ruiz-Duenas F.J."/>
            <person name="Barrasa J.M."/>
            <person name="Sanchez-Garcia M."/>
            <person name="Camarero S."/>
            <person name="Miyauchi S."/>
            <person name="Serrano A."/>
            <person name="Linde D."/>
            <person name="Babiker R."/>
            <person name="Drula E."/>
            <person name="Ayuso-Fernandez I."/>
            <person name="Pacheco R."/>
            <person name="Padilla G."/>
            <person name="Ferreira P."/>
            <person name="Barriuso J."/>
            <person name="Kellner H."/>
            <person name="Castanera R."/>
            <person name="Alfaro M."/>
            <person name="Ramirez L."/>
            <person name="Pisabarro A.G."/>
            <person name="Kuo A."/>
            <person name="Tritt A."/>
            <person name="Lipzen A."/>
            <person name="He G."/>
            <person name="Yan M."/>
            <person name="Ng V."/>
            <person name="Cullen D."/>
            <person name="Martin F."/>
            <person name="Rosso M.-N."/>
            <person name="Henrissat B."/>
            <person name="Hibbett D."/>
            <person name="Martinez A.T."/>
            <person name="Grigoriev I.V."/>
        </authorList>
    </citation>
    <scope>NUCLEOTIDE SEQUENCE</scope>
    <source>
        <strain evidence="2">CBS 506.95</strain>
    </source>
</reference>
<feature type="region of interest" description="Disordered" evidence="1">
    <location>
        <begin position="403"/>
        <end position="522"/>
    </location>
</feature>
<evidence type="ECO:0000256" key="1">
    <source>
        <dbReference type="SAM" id="MobiDB-lite"/>
    </source>
</evidence>
<proteinExistence type="predicted"/>
<name>A0A9P6JM63_9AGAR</name>
<dbReference type="EMBL" id="MU157879">
    <property type="protein sequence ID" value="KAF9525826.1"/>
    <property type="molecule type" value="Genomic_DNA"/>
</dbReference>
<feature type="compositionally biased region" description="Polar residues" evidence="1">
    <location>
        <begin position="511"/>
        <end position="522"/>
    </location>
</feature>
<feature type="compositionally biased region" description="Basic residues" evidence="1">
    <location>
        <begin position="412"/>
        <end position="424"/>
    </location>
</feature>
<sequence length="522" mass="59318">MTDSAPLDSDQPDSDGPRIYPYKERWWRHRPDDADLAIEAGRSFVKKEWAIMRDALEEFMSKKGKERQAFLTDTVNIQVRAFWGNRYSPQALKDGDLEKEWYLKRVVKLKGLSMKAPTSTVIAFLYNNWIKAAQGGETVTAIGSWAVAQSLVRRQLTEAEWHTVAHTQKAWEAAGVPIEVQKKTASTQGKRDCTLLDDFQWKRLGMRTVTLECHYNKEGHFVYSMHDNGARYKNSSSNPILSFKEWDPAAAAEHPVIFEDILEDTHRIPITPAAGREKAIDLQRQIRHFMNKHYALAKGVPGTIRSCPWGAIASSLATDRPYIHAKHLPKDFNFREPSKLRKDECKALLGHWCWRERKGKFGFRFAFVPGPGKEMEEALYPEPGIAPEPEIVTTTEDVCLAEVQEPVAPPVRRSKSARKKSSKGKGKETTVKDEEPLDTDDLEEGRRTAEVRRLQQAKKGKEKQPAKQLARSKRQRWHWFDSETEESSTTPPAAVSRLKKSHPIVSPLPSTPSNEGTPNNSD</sequence>
<feature type="compositionally biased region" description="Basic and acidic residues" evidence="1">
    <location>
        <begin position="444"/>
        <end position="453"/>
    </location>
</feature>
<organism evidence="2 3">
    <name type="scientific">Crepidotus variabilis</name>
    <dbReference type="NCBI Taxonomy" id="179855"/>
    <lineage>
        <taxon>Eukaryota</taxon>
        <taxon>Fungi</taxon>
        <taxon>Dikarya</taxon>
        <taxon>Basidiomycota</taxon>
        <taxon>Agaricomycotina</taxon>
        <taxon>Agaricomycetes</taxon>
        <taxon>Agaricomycetidae</taxon>
        <taxon>Agaricales</taxon>
        <taxon>Agaricineae</taxon>
        <taxon>Crepidotaceae</taxon>
        <taxon>Crepidotus</taxon>
    </lineage>
</organism>
<gene>
    <name evidence="2" type="ORF">CPB83DRAFT_896714</name>
</gene>
<dbReference type="Proteomes" id="UP000807306">
    <property type="component" value="Unassembled WGS sequence"/>
</dbReference>
<dbReference type="OrthoDB" id="3066480at2759"/>
<dbReference type="AlphaFoldDB" id="A0A9P6JM63"/>
<evidence type="ECO:0000313" key="2">
    <source>
        <dbReference type="EMBL" id="KAF9525826.1"/>
    </source>
</evidence>
<accession>A0A9P6JM63</accession>
<evidence type="ECO:0000313" key="3">
    <source>
        <dbReference type="Proteomes" id="UP000807306"/>
    </source>
</evidence>
<comment type="caution">
    <text evidence="2">The sequence shown here is derived from an EMBL/GenBank/DDBJ whole genome shotgun (WGS) entry which is preliminary data.</text>
</comment>
<protein>
    <submittedName>
        <fullName evidence="2">Uncharacterized protein</fullName>
    </submittedName>
</protein>